<dbReference type="SUPFAM" id="SSF55874">
    <property type="entry name" value="ATPase domain of HSP90 chaperone/DNA topoisomerase II/histidine kinase"/>
    <property type="match status" value="1"/>
</dbReference>
<dbReference type="Gene3D" id="1.10.287.130">
    <property type="match status" value="1"/>
</dbReference>
<dbReference type="PRINTS" id="PR00344">
    <property type="entry name" value="BCTRLSENSOR"/>
</dbReference>
<gene>
    <name evidence="11" type="ORF">IPV69_00565</name>
</gene>
<dbReference type="Pfam" id="PF00512">
    <property type="entry name" value="HisKA"/>
    <property type="match status" value="1"/>
</dbReference>
<name>A0A7M2WYJ1_9BACT</name>
<dbReference type="InterPro" id="IPR036890">
    <property type="entry name" value="HATPase_C_sf"/>
</dbReference>
<evidence type="ECO:0000256" key="3">
    <source>
        <dbReference type="ARBA" id="ARBA00022553"/>
    </source>
</evidence>
<keyword evidence="6" id="KW-0418">Kinase</keyword>
<proteinExistence type="predicted"/>
<dbReference type="CDD" id="cd00082">
    <property type="entry name" value="HisKA"/>
    <property type="match status" value="1"/>
</dbReference>
<evidence type="ECO:0000256" key="6">
    <source>
        <dbReference type="ARBA" id="ARBA00022777"/>
    </source>
</evidence>
<dbReference type="EC" id="2.7.13.3" evidence="2"/>
<comment type="catalytic activity">
    <reaction evidence="1">
        <text>ATP + protein L-histidine = ADP + protein N-phospho-L-histidine.</text>
        <dbReference type="EC" id="2.7.13.3"/>
    </reaction>
</comment>
<dbReference type="KEGG" id="hbs:IPV69_00565"/>
<dbReference type="InterPro" id="IPR005467">
    <property type="entry name" value="His_kinase_dom"/>
</dbReference>
<dbReference type="InterPro" id="IPR036097">
    <property type="entry name" value="HisK_dim/P_sf"/>
</dbReference>
<dbReference type="EMBL" id="CP063458">
    <property type="protein sequence ID" value="QOV89901.1"/>
    <property type="molecule type" value="Genomic_DNA"/>
</dbReference>
<evidence type="ECO:0000313" key="11">
    <source>
        <dbReference type="EMBL" id="QOV89901.1"/>
    </source>
</evidence>
<protein>
    <recommendedName>
        <fullName evidence="2">histidine kinase</fullName>
        <ecNumber evidence="2">2.7.13.3</ecNumber>
    </recommendedName>
</protein>
<dbReference type="PANTHER" id="PTHR43065:SF10">
    <property type="entry name" value="PEROXIDE STRESS-ACTIVATED HISTIDINE KINASE MAK3"/>
    <property type="match status" value="1"/>
</dbReference>
<dbReference type="AlphaFoldDB" id="A0A7M2WYJ1"/>
<evidence type="ECO:0000256" key="1">
    <source>
        <dbReference type="ARBA" id="ARBA00000085"/>
    </source>
</evidence>
<keyword evidence="3" id="KW-0597">Phosphoprotein</keyword>
<dbReference type="RefSeq" id="WP_206292962.1">
    <property type="nucleotide sequence ID" value="NZ_CP063458.1"/>
</dbReference>
<dbReference type="Gene3D" id="3.30.565.10">
    <property type="entry name" value="Histidine kinase-like ATPase, C-terminal domain"/>
    <property type="match status" value="1"/>
</dbReference>
<dbReference type="GO" id="GO:0000155">
    <property type="term" value="F:phosphorelay sensor kinase activity"/>
    <property type="evidence" value="ECO:0007669"/>
    <property type="project" value="InterPro"/>
</dbReference>
<evidence type="ECO:0000256" key="7">
    <source>
        <dbReference type="ARBA" id="ARBA00022840"/>
    </source>
</evidence>
<evidence type="ECO:0000256" key="5">
    <source>
        <dbReference type="ARBA" id="ARBA00022741"/>
    </source>
</evidence>
<dbReference type="GO" id="GO:0005524">
    <property type="term" value="F:ATP binding"/>
    <property type="evidence" value="ECO:0007669"/>
    <property type="project" value="UniProtKB-KW"/>
</dbReference>
<feature type="coiled-coil region" evidence="9">
    <location>
        <begin position="35"/>
        <end position="69"/>
    </location>
</feature>
<dbReference type="PANTHER" id="PTHR43065">
    <property type="entry name" value="SENSOR HISTIDINE KINASE"/>
    <property type="match status" value="1"/>
</dbReference>
<dbReference type="SMART" id="SM00388">
    <property type="entry name" value="HisKA"/>
    <property type="match status" value="1"/>
</dbReference>
<organism evidence="11 12">
    <name type="scientific">Humisphaera borealis</name>
    <dbReference type="NCBI Taxonomy" id="2807512"/>
    <lineage>
        <taxon>Bacteria</taxon>
        <taxon>Pseudomonadati</taxon>
        <taxon>Planctomycetota</taxon>
        <taxon>Phycisphaerae</taxon>
        <taxon>Tepidisphaerales</taxon>
        <taxon>Tepidisphaeraceae</taxon>
        <taxon>Humisphaera</taxon>
    </lineage>
</organism>
<dbReference type="SMART" id="SM00387">
    <property type="entry name" value="HATPase_c"/>
    <property type="match status" value="1"/>
</dbReference>
<dbReference type="Proteomes" id="UP000593765">
    <property type="component" value="Chromosome"/>
</dbReference>
<reference evidence="11 12" key="1">
    <citation type="submission" date="2020-10" db="EMBL/GenBank/DDBJ databases">
        <title>Wide distribution of Phycisphaera-like planctomycetes from WD2101 soil group in peatlands and genome analysis of the first cultivated representative.</title>
        <authorList>
            <person name="Dedysh S.N."/>
            <person name="Beletsky A.V."/>
            <person name="Ivanova A."/>
            <person name="Kulichevskaya I.S."/>
            <person name="Suzina N.E."/>
            <person name="Philippov D.A."/>
            <person name="Rakitin A.L."/>
            <person name="Mardanov A.V."/>
            <person name="Ravin N.V."/>
        </authorList>
    </citation>
    <scope>NUCLEOTIDE SEQUENCE [LARGE SCALE GENOMIC DNA]</scope>
    <source>
        <strain evidence="11 12">M1803</strain>
    </source>
</reference>
<accession>A0A7M2WYJ1</accession>
<dbReference type="Pfam" id="PF02518">
    <property type="entry name" value="HATPase_c"/>
    <property type="match status" value="1"/>
</dbReference>
<feature type="domain" description="Histidine kinase" evidence="10">
    <location>
        <begin position="78"/>
        <end position="280"/>
    </location>
</feature>
<keyword evidence="4" id="KW-0808">Transferase</keyword>
<sequence length="280" mass="30158">MPSSPAHDVRPAPSVDHARRIEELGRIILAYSEVTEKLQQSHDQLNRTVQILQQELGEKNRQLERRNRLAALGEMAAGLAHEIRNPLGGIQLYASLLAGDVADRPDSLRVVHKITAGVKRLEALVGQVLQFSREIGANLGDADLAELVAQSVELAARTLEDCGVQCRIDGPDELPARVDSLLIGQLVLNLVQNAAEAMEPGGVVTVRYRRVGAQCVLCVRDTGPGIPADVLDKVFNPFFTTKETGTGLGLAIVHRIVEAHNGTITARNAEGGGAEFEIVI</sequence>
<evidence type="ECO:0000256" key="2">
    <source>
        <dbReference type="ARBA" id="ARBA00012438"/>
    </source>
</evidence>
<dbReference type="InterPro" id="IPR003594">
    <property type="entry name" value="HATPase_dom"/>
</dbReference>
<dbReference type="InterPro" id="IPR004358">
    <property type="entry name" value="Sig_transdc_His_kin-like_C"/>
</dbReference>
<evidence type="ECO:0000259" key="10">
    <source>
        <dbReference type="PROSITE" id="PS50109"/>
    </source>
</evidence>
<keyword evidence="9" id="KW-0175">Coiled coil</keyword>
<dbReference type="InterPro" id="IPR003661">
    <property type="entry name" value="HisK_dim/P_dom"/>
</dbReference>
<evidence type="ECO:0000256" key="4">
    <source>
        <dbReference type="ARBA" id="ARBA00022679"/>
    </source>
</evidence>
<keyword evidence="8" id="KW-0902">Two-component regulatory system</keyword>
<dbReference type="PROSITE" id="PS50109">
    <property type="entry name" value="HIS_KIN"/>
    <property type="match status" value="1"/>
</dbReference>
<keyword evidence="7" id="KW-0067">ATP-binding</keyword>
<evidence type="ECO:0000256" key="8">
    <source>
        <dbReference type="ARBA" id="ARBA00023012"/>
    </source>
</evidence>
<keyword evidence="5" id="KW-0547">Nucleotide-binding</keyword>
<evidence type="ECO:0000256" key="9">
    <source>
        <dbReference type="SAM" id="Coils"/>
    </source>
</evidence>
<dbReference type="SUPFAM" id="SSF47384">
    <property type="entry name" value="Homodimeric domain of signal transducing histidine kinase"/>
    <property type="match status" value="1"/>
</dbReference>
<keyword evidence="12" id="KW-1185">Reference proteome</keyword>
<evidence type="ECO:0000313" key="12">
    <source>
        <dbReference type="Proteomes" id="UP000593765"/>
    </source>
</evidence>